<dbReference type="Proteomes" id="UP000295192">
    <property type="component" value="Unassembled WGS sequence"/>
</dbReference>
<evidence type="ECO:0000256" key="1">
    <source>
        <dbReference type="SAM" id="MobiDB-lite"/>
    </source>
</evidence>
<keyword evidence="3" id="KW-1185">Reference proteome</keyword>
<dbReference type="OMA" id="MLQQENR"/>
<organism evidence="2 3">
    <name type="scientific">Drosophila navojoa</name>
    <name type="common">Fruit fly</name>
    <dbReference type="NCBI Taxonomy" id="7232"/>
    <lineage>
        <taxon>Eukaryota</taxon>
        <taxon>Metazoa</taxon>
        <taxon>Ecdysozoa</taxon>
        <taxon>Arthropoda</taxon>
        <taxon>Hexapoda</taxon>
        <taxon>Insecta</taxon>
        <taxon>Pterygota</taxon>
        <taxon>Neoptera</taxon>
        <taxon>Endopterygota</taxon>
        <taxon>Diptera</taxon>
        <taxon>Brachycera</taxon>
        <taxon>Muscomorpha</taxon>
        <taxon>Ephydroidea</taxon>
        <taxon>Drosophilidae</taxon>
        <taxon>Drosophila</taxon>
    </lineage>
</organism>
<feature type="compositionally biased region" description="Basic and acidic residues" evidence="1">
    <location>
        <begin position="246"/>
        <end position="255"/>
    </location>
</feature>
<dbReference type="AlphaFoldDB" id="A0A484AX86"/>
<feature type="region of interest" description="Disordered" evidence="1">
    <location>
        <begin position="115"/>
        <end position="155"/>
    </location>
</feature>
<accession>A0A484AX86</accession>
<reference evidence="2 3" key="1">
    <citation type="journal article" date="2019" name="J. Hered.">
        <title>An Improved Genome Assembly for Drosophila navojoa, the Basal Species in the mojavensis Cluster.</title>
        <authorList>
            <person name="Vanderlinde T."/>
            <person name="Dupim E.G."/>
            <person name="Nazario-Yepiz N.O."/>
            <person name="Carvalho A.B."/>
        </authorList>
    </citation>
    <scope>NUCLEOTIDE SEQUENCE [LARGE SCALE GENOMIC DNA]</scope>
    <source>
        <strain evidence="2">Navoj_Jal97</strain>
        <tissue evidence="2">Whole organism</tissue>
    </source>
</reference>
<evidence type="ECO:0000313" key="3">
    <source>
        <dbReference type="Proteomes" id="UP000295192"/>
    </source>
</evidence>
<feature type="compositionally biased region" description="Low complexity" evidence="1">
    <location>
        <begin position="127"/>
        <end position="139"/>
    </location>
</feature>
<comment type="caution">
    <text evidence="2">The sequence shown here is derived from an EMBL/GenBank/DDBJ whole genome shotgun (WGS) entry which is preliminary data.</text>
</comment>
<feature type="region of interest" description="Disordered" evidence="1">
    <location>
        <begin position="233"/>
        <end position="255"/>
    </location>
</feature>
<evidence type="ECO:0000313" key="2">
    <source>
        <dbReference type="EMBL" id="TDG40612.1"/>
    </source>
</evidence>
<dbReference type="OrthoDB" id="7865766at2759"/>
<sequence>MFNNRNQDQQAANQQELDNLVDYSSGASSELEDVHINIMSNDDGIFVHTTPNNSENLSGVSVNGSAVPPSESTIVFKQLFATLEAEHQKLRGLEQRRIKLTEEMRNLRDMLQKENRRLRSQSQQPFTHSDSTPTTSSSARKSHQSKSARNLPRDVAGSCFSRGVTILEHNKANDSLVSVSLPFGLEEQKPRPQVGEVVIEMIDPNPQPQTTESSSLWHTPVTSVDMETFLQMSNTTVAQSSTQTSKSDKSSRRAD</sequence>
<dbReference type="STRING" id="7232.A0A484AX86"/>
<protein>
    <submittedName>
        <fullName evidence="2">Uncharacterized protein</fullName>
    </submittedName>
</protein>
<dbReference type="EMBL" id="LSRL02000527">
    <property type="protein sequence ID" value="TDG40612.1"/>
    <property type="molecule type" value="Genomic_DNA"/>
</dbReference>
<proteinExistence type="predicted"/>
<gene>
    <name evidence="2" type="ORF">AWZ03_012966</name>
</gene>
<name>A0A484AX86_DRONA</name>